<protein>
    <recommendedName>
        <fullName evidence="2">Cytoplasmic polyadenylation element-binding protein 3</fullName>
    </recommendedName>
</protein>
<feature type="compositionally biased region" description="Basic and acidic residues" evidence="4">
    <location>
        <begin position="140"/>
        <end position="158"/>
    </location>
</feature>
<dbReference type="FunFam" id="3.30.70.330:FF:000677">
    <property type="entry name" value="Cytoplasmic polyadenylation element-binding protein 3"/>
    <property type="match status" value="1"/>
</dbReference>
<proteinExistence type="evidence at transcript level"/>
<name>Q6E3D1_9PELO</name>
<dbReference type="InterPro" id="IPR012677">
    <property type="entry name" value="Nucleotide-bd_a/b_plait_sf"/>
</dbReference>
<dbReference type="GO" id="GO:0045202">
    <property type="term" value="C:synapse"/>
    <property type="evidence" value="ECO:0007669"/>
    <property type="project" value="TreeGrafter"/>
</dbReference>
<dbReference type="InterPro" id="IPR035979">
    <property type="entry name" value="RBD_domain_sf"/>
</dbReference>
<evidence type="ECO:0000313" key="7">
    <source>
        <dbReference type="EMBL" id="CAI5438998.1"/>
    </source>
</evidence>
<dbReference type="Proteomes" id="UP001152747">
    <property type="component" value="Unassembled WGS sequence"/>
</dbReference>
<dbReference type="FunFam" id="3.30.70.330:FF:000483">
    <property type="entry name" value="Cytoplasmic polyadenylation element-binding protein 2"/>
    <property type="match status" value="1"/>
</dbReference>
<dbReference type="EMBL" id="CANHGI010000001">
    <property type="protein sequence ID" value="CAI5438998.1"/>
    <property type="molecule type" value="Genomic_DNA"/>
</dbReference>
<dbReference type="InterPro" id="IPR032296">
    <property type="entry name" value="CEBP_ZZ"/>
</dbReference>
<dbReference type="SMART" id="SM00360">
    <property type="entry name" value="RRM"/>
    <property type="match status" value="2"/>
</dbReference>
<reference evidence="7" key="2">
    <citation type="submission" date="2022-11" db="EMBL/GenBank/DDBJ databases">
        <authorList>
            <person name="Kikuchi T."/>
        </authorList>
    </citation>
    <scope>NUCLEOTIDE SEQUENCE</scope>
    <source>
        <strain evidence="7">PS1010</strain>
    </source>
</reference>
<dbReference type="GO" id="GO:0043005">
    <property type="term" value="C:neuron projection"/>
    <property type="evidence" value="ECO:0007669"/>
    <property type="project" value="TreeGrafter"/>
</dbReference>
<reference evidence="6" key="1">
    <citation type="journal article" date="2004" name="Genome Res.">
        <title>A phylogeny of Caenorhabditis reveals frequent loss of introns during nematode evolution.</title>
        <authorList>
            <person name="Cho S."/>
            <person name="Jin S.W."/>
            <person name="Cohen A."/>
            <person name="Ellis R.E."/>
        </authorList>
    </citation>
    <scope>NUCLEOTIDE SEQUENCE</scope>
</reference>
<organism evidence="6">
    <name type="scientific">Caenorhabditis angaria</name>
    <dbReference type="NCBI Taxonomy" id="860376"/>
    <lineage>
        <taxon>Eukaryota</taxon>
        <taxon>Metazoa</taxon>
        <taxon>Ecdysozoa</taxon>
        <taxon>Nematoda</taxon>
        <taxon>Chromadorea</taxon>
        <taxon>Rhabditida</taxon>
        <taxon>Rhabditina</taxon>
        <taxon>Rhabditomorpha</taxon>
        <taxon>Rhabditoidea</taxon>
        <taxon>Rhabditidae</taxon>
        <taxon>Peloderinae</taxon>
        <taxon>Caenorhabditis</taxon>
    </lineage>
</organism>
<keyword evidence="8" id="KW-1185">Reference proteome</keyword>
<evidence type="ECO:0000256" key="3">
    <source>
        <dbReference type="PROSITE-ProRule" id="PRU00176"/>
    </source>
</evidence>
<dbReference type="InterPro" id="IPR038446">
    <property type="entry name" value="CEBP_ZZ_sf"/>
</dbReference>
<dbReference type="GO" id="GO:0008135">
    <property type="term" value="F:translation factor activity, RNA binding"/>
    <property type="evidence" value="ECO:0007669"/>
    <property type="project" value="TreeGrafter"/>
</dbReference>
<dbReference type="OrthoDB" id="10033548at2759"/>
<dbReference type="GO" id="GO:0005737">
    <property type="term" value="C:cytoplasm"/>
    <property type="evidence" value="ECO:0007669"/>
    <property type="project" value="TreeGrafter"/>
</dbReference>
<evidence type="ECO:0000313" key="6">
    <source>
        <dbReference type="EMBL" id="AAT72447.1"/>
    </source>
</evidence>
<evidence type="ECO:0000256" key="4">
    <source>
        <dbReference type="SAM" id="MobiDB-lite"/>
    </source>
</evidence>
<dbReference type="EMBL" id="AY589610">
    <property type="protein sequence ID" value="AAT72418.1"/>
    <property type="molecule type" value="mRNA"/>
</dbReference>
<dbReference type="GO" id="GO:0000900">
    <property type="term" value="F:mRNA regulatory element binding translation repressor activity"/>
    <property type="evidence" value="ECO:0007669"/>
    <property type="project" value="TreeGrafter"/>
</dbReference>
<dbReference type="Gene3D" id="3.30.70.330">
    <property type="match status" value="2"/>
</dbReference>
<feature type="region of interest" description="Disordered" evidence="4">
    <location>
        <begin position="97"/>
        <end position="205"/>
    </location>
</feature>
<dbReference type="Pfam" id="PF16367">
    <property type="entry name" value="RRM_7"/>
    <property type="match status" value="1"/>
</dbReference>
<dbReference type="GO" id="GO:0003730">
    <property type="term" value="F:mRNA 3'-UTR binding"/>
    <property type="evidence" value="ECO:0007669"/>
    <property type="project" value="InterPro"/>
</dbReference>
<dbReference type="GO" id="GO:0005634">
    <property type="term" value="C:nucleus"/>
    <property type="evidence" value="ECO:0007669"/>
    <property type="project" value="TreeGrafter"/>
</dbReference>
<dbReference type="PANTHER" id="PTHR12566">
    <property type="entry name" value="CYTOPLASMIC POLYADENYLATION ELEMENT BINDING PROTEIN CPEB"/>
    <property type="match status" value="1"/>
</dbReference>
<evidence type="ECO:0000256" key="2">
    <source>
        <dbReference type="ARBA" id="ARBA00070027"/>
    </source>
</evidence>
<dbReference type="CDD" id="cd12725">
    <property type="entry name" value="RRM2_CPEB1"/>
    <property type="match status" value="1"/>
</dbReference>
<dbReference type="CDD" id="cd19757">
    <property type="entry name" value="Bbox1"/>
    <property type="match status" value="1"/>
</dbReference>
<feature type="domain" description="RRM" evidence="5">
    <location>
        <begin position="378"/>
        <end position="459"/>
    </location>
</feature>
<dbReference type="GO" id="GO:0043022">
    <property type="term" value="F:ribosome binding"/>
    <property type="evidence" value="ECO:0007669"/>
    <property type="project" value="TreeGrafter"/>
</dbReference>
<keyword evidence="1 3" id="KW-0694">RNA-binding</keyword>
<dbReference type="PANTHER" id="PTHR12566:SF9">
    <property type="entry name" value="CYTOPLASMIC POLYADENYLATION ELEMENT-BINDING PROTEIN 1"/>
    <property type="match status" value="1"/>
</dbReference>
<dbReference type="PROSITE" id="PS50102">
    <property type="entry name" value="RRM"/>
    <property type="match status" value="1"/>
</dbReference>
<dbReference type="InterPro" id="IPR034819">
    <property type="entry name" value="CPEB"/>
</dbReference>
<dbReference type="AlphaFoldDB" id="Q6E3D1"/>
<gene>
    <name evidence="6" type="primary">cpb-3</name>
    <name evidence="7" type="ORF">CAMP_LOCUS1635</name>
</gene>
<evidence type="ECO:0000256" key="1">
    <source>
        <dbReference type="ARBA" id="ARBA00022884"/>
    </source>
</evidence>
<evidence type="ECO:0000313" key="8">
    <source>
        <dbReference type="Proteomes" id="UP001152747"/>
    </source>
</evidence>
<accession>Q6E3D1</accession>
<dbReference type="SUPFAM" id="SSF54928">
    <property type="entry name" value="RNA-binding domain, RBD"/>
    <property type="match status" value="1"/>
</dbReference>
<feature type="compositionally biased region" description="Polar residues" evidence="4">
    <location>
        <begin position="175"/>
        <end position="184"/>
    </location>
</feature>
<dbReference type="EMBL" id="AY589641">
    <property type="protein sequence ID" value="AAT72447.1"/>
    <property type="molecule type" value="Genomic_DNA"/>
</dbReference>
<dbReference type="InterPro" id="IPR000504">
    <property type="entry name" value="RRM_dom"/>
</dbReference>
<evidence type="ECO:0000259" key="5">
    <source>
        <dbReference type="PROSITE" id="PS50102"/>
    </source>
</evidence>
<dbReference type="Pfam" id="PF16366">
    <property type="entry name" value="CEBP_ZZ"/>
    <property type="match status" value="1"/>
</dbReference>
<dbReference type="Gene3D" id="4.10.640.40">
    <property type="entry name" value="Cytoplasmic polyadenylation element-binding protein, ZZ domain"/>
    <property type="match status" value="1"/>
</dbReference>
<dbReference type="GO" id="GO:2000766">
    <property type="term" value="P:negative regulation of cytoplasmic translation"/>
    <property type="evidence" value="ECO:0007669"/>
    <property type="project" value="TreeGrafter"/>
</dbReference>
<sequence length="683" mass="76378">MEESSSSGCKRTPPPLLLKLDVNTDCGEKSPKARTVLELFKRYNIKRGSGVKKTVEEKKHIDEGVNVGFDKMSIDEKDGFLKKLKMLTVNSNKKTIRNYSKKQDSPMAENKYSTKQSAGAEQKPKKDAARRLNFRSVSGDVEKKPEFEVSKKEVNEHKNIKKPYKHHASRGSLETPENSPTKSMGSPIKHFQEETNRDSSFADEDNTNRRKRFFSRNNVKDNSCWYGDLPPRDYTSPVFSRKIFVGGVPWDITESALKEAFGEFGSCIVEWPGQEARYRTGGQQASQSTSNSRMNLKTIQNSATGYVYMIYEDERSVARLLRDCSQEIGGAGEWYFKIRAQRSKSTEIRQVQIIPWVTSDSLFCEIDTLAETGIEPKRTVFVGALHGMMTANVLHGIMEDCFGNVECVQLDTDKFKYPIGSGRVTFKDHSAYFKAIETGYLHVQTSKFRKRVQIDPFLESTTCMVCNIESAHCFCRNRDCFKYYCHSCWSDDHNNRKDGQVHIPVIVPSSATKALSNGRKSVSPIKPIASVSAPNQSSNTYTTATAAFPLLVAPPAIYGYMTPSQIATSQPTFIPNSQNGPINSRSEASVMTTQSPCTALYINTSMLTPQKGPSSTDSIGYYSSGIISPATNTQPHFYSPNSNSSTASTPFYGGNFYCFPNPSSTQLVYDPMLSSPNYQNNHI</sequence>
<feature type="compositionally biased region" description="Basic residues" evidence="4">
    <location>
        <begin position="159"/>
        <end position="169"/>
    </location>
</feature>